<gene>
    <name evidence="2" type="ORF">BZL29_5805</name>
</gene>
<dbReference type="AlphaFoldDB" id="A0A1V3WWY9"/>
<protein>
    <submittedName>
        <fullName evidence="2">Uncharacterized protein</fullName>
    </submittedName>
</protein>
<reference evidence="2 3" key="1">
    <citation type="submission" date="2017-02" db="EMBL/GenBank/DDBJ databases">
        <title>Complete genome sequences of Mycobacterium kansasii strains isolated from rhesus macaques.</title>
        <authorList>
            <person name="Panda A."/>
            <person name="Nagaraj S."/>
            <person name="Zhao X."/>
            <person name="Tettelin H."/>
            <person name="Detolla L.J."/>
        </authorList>
    </citation>
    <scope>NUCLEOTIDE SEQUENCE [LARGE SCALE GENOMIC DNA]</scope>
    <source>
        <strain evidence="2 3">11-3469</strain>
    </source>
</reference>
<comment type="caution">
    <text evidence="2">The sequence shown here is derived from an EMBL/GenBank/DDBJ whole genome shotgun (WGS) entry which is preliminary data.</text>
</comment>
<organism evidence="2 3">
    <name type="scientific">Mycobacterium kansasii</name>
    <dbReference type="NCBI Taxonomy" id="1768"/>
    <lineage>
        <taxon>Bacteria</taxon>
        <taxon>Bacillati</taxon>
        <taxon>Actinomycetota</taxon>
        <taxon>Actinomycetes</taxon>
        <taxon>Mycobacteriales</taxon>
        <taxon>Mycobacteriaceae</taxon>
        <taxon>Mycobacterium</taxon>
    </lineage>
</organism>
<accession>A0A1V3WWY9</accession>
<dbReference type="Proteomes" id="UP000188532">
    <property type="component" value="Unassembled WGS sequence"/>
</dbReference>
<sequence>MIASSSKSRSRRYSSVEASREQIWAFTNGCAEQKPDSTRDAVVDADGTVPSRSVPVTPERTASTSALNASCSARIRLAHTTNRSPRESGPRSYGRG</sequence>
<evidence type="ECO:0000313" key="2">
    <source>
        <dbReference type="EMBL" id="OOK71322.1"/>
    </source>
</evidence>
<evidence type="ECO:0000256" key="1">
    <source>
        <dbReference type="SAM" id="MobiDB-lite"/>
    </source>
</evidence>
<evidence type="ECO:0000313" key="3">
    <source>
        <dbReference type="Proteomes" id="UP000188532"/>
    </source>
</evidence>
<dbReference type="EMBL" id="MVBN01000006">
    <property type="protein sequence ID" value="OOK71322.1"/>
    <property type="molecule type" value="Genomic_DNA"/>
</dbReference>
<feature type="region of interest" description="Disordered" evidence="1">
    <location>
        <begin position="41"/>
        <end position="96"/>
    </location>
</feature>
<feature type="compositionally biased region" description="Polar residues" evidence="1">
    <location>
        <begin position="60"/>
        <end position="71"/>
    </location>
</feature>
<name>A0A1V3WWY9_MYCKA</name>
<proteinExistence type="predicted"/>